<feature type="domain" description="6-phosphogluconate dehydrogenase NADP-binding" evidence="6">
    <location>
        <begin position="11"/>
        <end position="166"/>
    </location>
</feature>
<dbReference type="GO" id="GO:0016616">
    <property type="term" value="F:oxidoreductase activity, acting on the CH-OH group of donors, NAD or NADP as acceptor"/>
    <property type="evidence" value="ECO:0007669"/>
    <property type="project" value="TreeGrafter"/>
</dbReference>
<evidence type="ECO:0000313" key="8">
    <source>
        <dbReference type="EMBL" id="TVT20397.1"/>
    </source>
</evidence>
<keyword evidence="3" id="KW-0520">NAD</keyword>
<gene>
    <name evidence="8" type="ORF">FNH06_20715</name>
</gene>
<proteinExistence type="inferred from homology"/>
<dbReference type="AlphaFoldDB" id="A0A558A812"/>
<organism evidence="8 9">
    <name type="scientific">Amycolatopsis acidiphila</name>
    <dbReference type="NCBI Taxonomy" id="715473"/>
    <lineage>
        <taxon>Bacteria</taxon>
        <taxon>Bacillati</taxon>
        <taxon>Actinomycetota</taxon>
        <taxon>Actinomycetes</taxon>
        <taxon>Pseudonocardiales</taxon>
        <taxon>Pseudonocardiaceae</taxon>
        <taxon>Amycolatopsis</taxon>
    </lineage>
</organism>
<dbReference type="Pfam" id="PF03446">
    <property type="entry name" value="NAD_binding_2"/>
    <property type="match status" value="1"/>
</dbReference>
<accession>A0A558A812</accession>
<evidence type="ECO:0000256" key="3">
    <source>
        <dbReference type="ARBA" id="ARBA00023027"/>
    </source>
</evidence>
<dbReference type="SUPFAM" id="SSF51735">
    <property type="entry name" value="NAD(P)-binding Rossmann-fold domains"/>
    <property type="match status" value="1"/>
</dbReference>
<dbReference type="SUPFAM" id="SSF48179">
    <property type="entry name" value="6-phosphogluconate dehydrogenase C-terminal domain-like"/>
    <property type="match status" value="1"/>
</dbReference>
<dbReference type="InterPro" id="IPR008927">
    <property type="entry name" value="6-PGluconate_DH-like_C_sf"/>
</dbReference>
<comment type="caution">
    <text evidence="8">The sequence shown here is derived from an EMBL/GenBank/DDBJ whole genome shotgun (WGS) entry which is preliminary data.</text>
</comment>
<dbReference type="InterPro" id="IPR015815">
    <property type="entry name" value="HIBADH-related"/>
</dbReference>
<dbReference type="PANTHER" id="PTHR22981">
    <property type="entry name" value="3-HYDROXYISOBUTYRATE DEHYDROGENASE-RELATED"/>
    <property type="match status" value="1"/>
</dbReference>
<evidence type="ECO:0000256" key="1">
    <source>
        <dbReference type="ARBA" id="ARBA00009080"/>
    </source>
</evidence>
<dbReference type="EMBL" id="VJZA01000036">
    <property type="protein sequence ID" value="TVT20397.1"/>
    <property type="molecule type" value="Genomic_DNA"/>
</dbReference>
<dbReference type="Gene3D" id="1.10.1040.10">
    <property type="entry name" value="N-(1-d-carboxylethyl)-l-norvaline Dehydrogenase, domain 2"/>
    <property type="match status" value="1"/>
</dbReference>
<dbReference type="RefSeq" id="WP_144641407.1">
    <property type="nucleotide sequence ID" value="NZ_BNAX01000011.1"/>
</dbReference>
<evidence type="ECO:0000256" key="5">
    <source>
        <dbReference type="SAM" id="MobiDB-lite"/>
    </source>
</evidence>
<dbReference type="InterPro" id="IPR006115">
    <property type="entry name" value="6PGDH_NADP-bd"/>
</dbReference>
<dbReference type="Gene3D" id="3.40.50.720">
    <property type="entry name" value="NAD(P)-binding Rossmann-like Domain"/>
    <property type="match status" value="1"/>
</dbReference>
<name>A0A558A812_9PSEU</name>
<evidence type="ECO:0000259" key="7">
    <source>
        <dbReference type="Pfam" id="PF14833"/>
    </source>
</evidence>
<dbReference type="PANTHER" id="PTHR22981:SF7">
    <property type="entry name" value="3-HYDROXYISOBUTYRATE DEHYDROGENASE, MITOCHONDRIAL"/>
    <property type="match status" value="1"/>
</dbReference>
<keyword evidence="9" id="KW-1185">Reference proteome</keyword>
<dbReference type="InterPro" id="IPR029154">
    <property type="entry name" value="HIBADH-like_NADP-bd"/>
</dbReference>
<evidence type="ECO:0000256" key="4">
    <source>
        <dbReference type="PIRSR" id="PIRSR000103-1"/>
    </source>
</evidence>
<evidence type="ECO:0000259" key="6">
    <source>
        <dbReference type="Pfam" id="PF03446"/>
    </source>
</evidence>
<dbReference type="GO" id="GO:0051287">
    <property type="term" value="F:NAD binding"/>
    <property type="evidence" value="ECO:0007669"/>
    <property type="project" value="InterPro"/>
</dbReference>
<sequence length="317" mass="33449">MSWTGIDGTRTVGVIGLGGMGTALSRELLRANYAVVVHDRRTERVEEIAAAGADVADSAARLAEKCRLVITFLPGPAEVEQVLVHDAASVLSRARAGTIVLDMSTCGPDTATRVGAAFDAAGCVFLDCPVSRKAPEMTVLIGGEPGVLGAAETVLADVSRTLVYCGHRGAGYATKLLNQHVKYAWYLAASEALLIAREWGLDAPTVAGAIEQCSGGDSGLDTAAEFFRGDTSQMATHAPASTIHKDMRLVERLAVASSISSPTADVVADFFERVAETSYFERPYPESTELLACLRRQRPSSDVRKGGAESRSRSTSA</sequence>
<dbReference type="GO" id="GO:0050661">
    <property type="term" value="F:NADP binding"/>
    <property type="evidence" value="ECO:0007669"/>
    <property type="project" value="InterPro"/>
</dbReference>
<feature type="compositionally biased region" description="Basic and acidic residues" evidence="5">
    <location>
        <begin position="299"/>
        <end position="317"/>
    </location>
</feature>
<feature type="active site" evidence="4">
    <location>
        <position position="175"/>
    </location>
</feature>
<dbReference type="PIRSF" id="PIRSF000103">
    <property type="entry name" value="HIBADH"/>
    <property type="match status" value="1"/>
</dbReference>
<dbReference type="InterPro" id="IPR013328">
    <property type="entry name" value="6PGD_dom2"/>
</dbReference>
<evidence type="ECO:0000256" key="2">
    <source>
        <dbReference type="ARBA" id="ARBA00023002"/>
    </source>
</evidence>
<protein>
    <submittedName>
        <fullName evidence="8">NAD(P)-dependent oxidoreductase</fullName>
    </submittedName>
</protein>
<dbReference type="OrthoDB" id="3185659at2"/>
<feature type="domain" description="3-hydroxyisobutyrate dehydrogenase-like NAD-binding" evidence="7">
    <location>
        <begin position="169"/>
        <end position="276"/>
    </location>
</feature>
<dbReference type="Pfam" id="PF14833">
    <property type="entry name" value="NAD_binding_11"/>
    <property type="match status" value="1"/>
</dbReference>
<keyword evidence="2" id="KW-0560">Oxidoreductase</keyword>
<dbReference type="Proteomes" id="UP000318578">
    <property type="component" value="Unassembled WGS sequence"/>
</dbReference>
<evidence type="ECO:0000313" key="9">
    <source>
        <dbReference type="Proteomes" id="UP000318578"/>
    </source>
</evidence>
<comment type="similarity">
    <text evidence="1">Belongs to the HIBADH-related family.</text>
</comment>
<dbReference type="InterPro" id="IPR036291">
    <property type="entry name" value="NAD(P)-bd_dom_sf"/>
</dbReference>
<feature type="region of interest" description="Disordered" evidence="5">
    <location>
        <begin position="295"/>
        <end position="317"/>
    </location>
</feature>
<reference evidence="8 9" key="1">
    <citation type="submission" date="2019-07" db="EMBL/GenBank/DDBJ databases">
        <title>New species of Amycolatopsis and Streptomyces.</title>
        <authorList>
            <person name="Duangmal K."/>
            <person name="Teo W.F.A."/>
            <person name="Lipun K."/>
        </authorList>
    </citation>
    <scope>NUCLEOTIDE SEQUENCE [LARGE SCALE GENOMIC DNA]</scope>
    <source>
        <strain evidence="8 9">JCM 30562</strain>
    </source>
</reference>